<dbReference type="InterPro" id="IPR035903">
    <property type="entry name" value="HesB-like_dom_sf"/>
</dbReference>
<proteinExistence type="inferred from homology"/>
<dbReference type="GeneID" id="72001610"/>
<organism evidence="4 5">
    <name type="scientific">Rhodofomes roseus</name>
    <dbReference type="NCBI Taxonomy" id="34475"/>
    <lineage>
        <taxon>Eukaryota</taxon>
        <taxon>Fungi</taxon>
        <taxon>Dikarya</taxon>
        <taxon>Basidiomycota</taxon>
        <taxon>Agaricomycotina</taxon>
        <taxon>Agaricomycetes</taxon>
        <taxon>Polyporales</taxon>
        <taxon>Rhodofomes</taxon>
    </lineage>
</organism>
<reference evidence="4 5" key="1">
    <citation type="journal article" date="2021" name="Environ. Microbiol.">
        <title>Gene family expansions and transcriptome signatures uncover fungal adaptations to wood decay.</title>
        <authorList>
            <person name="Hage H."/>
            <person name="Miyauchi S."/>
            <person name="Viragh M."/>
            <person name="Drula E."/>
            <person name="Min B."/>
            <person name="Chaduli D."/>
            <person name="Navarro D."/>
            <person name="Favel A."/>
            <person name="Norest M."/>
            <person name="Lesage-Meessen L."/>
            <person name="Balint B."/>
            <person name="Merenyi Z."/>
            <person name="de Eugenio L."/>
            <person name="Morin E."/>
            <person name="Martinez A.T."/>
            <person name="Baldrian P."/>
            <person name="Stursova M."/>
            <person name="Martinez M.J."/>
            <person name="Novotny C."/>
            <person name="Magnuson J.K."/>
            <person name="Spatafora J.W."/>
            <person name="Maurice S."/>
            <person name="Pangilinan J."/>
            <person name="Andreopoulos W."/>
            <person name="LaButti K."/>
            <person name="Hundley H."/>
            <person name="Na H."/>
            <person name="Kuo A."/>
            <person name="Barry K."/>
            <person name="Lipzen A."/>
            <person name="Henrissat B."/>
            <person name="Riley R."/>
            <person name="Ahrendt S."/>
            <person name="Nagy L.G."/>
            <person name="Grigoriev I.V."/>
            <person name="Martin F."/>
            <person name="Rosso M.N."/>
        </authorList>
    </citation>
    <scope>NUCLEOTIDE SEQUENCE [LARGE SCALE GENOMIC DNA]</scope>
    <source>
        <strain evidence="4 5">CIRM-BRFM 1785</strain>
    </source>
</reference>
<feature type="compositionally biased region" description="Low complexity" evidence="2">
    <location>
        <begin position="32"/>
        <end position="44"/>
    </location>
</feature>
<evidence type="ECO:0000256" key="1">
    <source>
        <dbReference type="ARBA" id="ARBA00006718"/>
    </source>
</evidence>
<dbReference type="SUPFAM" id="SSF89360">
    <property type="entry name" value="HesB-like domain"/>
    <property type="match status" value="1"/>
</dbReference>
<dbReference type="InterPro" id="IPR016092">
    <property type="entry name" value="ATAP"/>
</dbReference>
<dbReference type="Pfam" id="PF01521">
    <property type="entry name" value="Fe-S_biosyn"/>
    <property type="match status" value="1"/>
</dbReference>
<dbReference type="InterPro" id="IPR000361">
    <property type="entry name" value="ATAP_core_dom"/>
</dbReference>
<dbReference type="PANTHER" id="PTHR43011:SF1">
    <property type="entry name" value="IRON-SULFUR CLUSTER ASSEMBLY 2 HOMOLOG, MITOCHONDRIAL"/>
    <property type="match status" value="1"/>
</dbReference>
<feature type="domain" description="Core" evidence="3">
    <location>
        <begin position="86"/>
        <end position="192"/>
    </location>
</feature>
<comment type="caution">
    <text evidence="4">The sequence shown here is derived from an EMBL/GenBank/DDBJ whole genome shotgun (WGS) entry which is preliminary data.</text>
</comment>
<comment type="similarity">
    <text evidence="1">Belongs to the HesB/IscA family.</text>
</comment>
<feature type="region of interest" description="Disordered" evidence="2">
    <location>
        <begin position="30"/>
        <end position="56"/>
    </location>
</feature>
<dbReference type="RefSeq" id="XP_047776213.1">
    <property type="nucleotide sequence ID" value="XM_047920878.1"/>
</dbReference>
<evidence type="ECO:0000313" key="5">
    <source>
        <dbReference type="Proteomes" id="UP000814176"/>
    </source>
</evidence>
<accession>A0ABQ8K8F0</accession>
<evidence type="ECO:0000256" key="2">
    <source>
        <dbReference type="SAM" id="MobiDB-lite"/>
    </source>
</evidence>
<dbReference type="Gene3D" id="2.60.300.12">
    <property type="entry name" value="HesB-like domain"/>
    <property type="match status" value="1"/>
</dbReference>
<dbReference type="PANTHER" id="PTHR43011">
    <property type="entry name" value="IRON-SULFUR CLUSTER ASSEMBLY 2 HOMOLOG, MITOCHONDRIAL"/>
    <property type="match status" value="1"/>
</dbReference>
<gene>
    <name evidence="4" type="ORF">C8Q71DRAFT_712811</name>
</gene>
<name>A0ABQ8K8F0_9APHY</name>
<dbReference type="NCBIfam" id="TIGR00049">
    <property type="entry name" value="iron-sulfur cluster assembly accessory protein"/>
    <property type="match status" value="1"/>
</dbReference>
<protein>
    <recommendedName>
        <fullName evidence="3">Core domain-containing protein</fullName>
    </recommendedName>
</protein>
<evidence type="ECO:0000313" key="4">
    <source>
        <dbReference type="EMBL" id="KAH9833473.1"/>
    </source>
</evidence>
<dbReference type="Proteomes" id="UP000814176">
    <property type="component" value="Unassembled WGS sequence"/>
</dbReference>
<evidence type="ECO:0000259" key="3">
    <source>
        <dbReference type="Pfam" id="PF01521"/>
    </source>
</evidence>
<dbReference type="EMBL" id="JADCUA010000018">
    <property type="protein sequence ID" value="KAH9833473.1"/>
    <property type="molecule type" value="Genomic_DNA"/>
</dbReference>
<keyword evidence="5" id="KW-1185">Reference proteome</keyword>
<sequence>MRCLPRWATSELRTGVVLDQHAARPLRHTNPRRAFSSTSSARAALAQHPPTKQSVLVAYPSPDSMEENDEDADEPDVDFVPPEEAQLEITDRAAEQLRSLANREQSPNAALRIAVESGGCHGYQYKLELAKKRQADDYHFSHPTVKPSNIYVDAVSMTLLKGSIIDFATELIGSSFRVVENPQAKGGSCGCGVSWELKI</sequence>